<keyword evidence="6" id="KW-0472">Membrane</keyword>
<dbReference type="InterPro" id="IPR024079">
    <property type="entry name" value="MetalloPept_cat_dom_sf"/>
</dbReference>
<dbReference type="AlphaFoldDB" id="A0A452TWF1"/>
<dbReference type="InterPro" id="IPR001590">
    <property type="entry name" value="Peptidase_M12B"/>
</dbReference>
<keyword evidence="3 5" id="KW-1015">Disulfide bond</keyword>
<evidence type="ECO:0000256" key="7">
    <source>
        <dbReference type="SAM" id="SignalP"/>
    </source>
</evidence>
<dbReference type="SUPFAM" id="SSF57552">
    <property type="entry name" value="Blood coagulation inhibitor (disintegrin)"/>
    <property type="match status" value="1"/>
</dbReference>
<evidence type="ECO:0000259" key="8">
    <source>
        <dbReference type="PROSITE" id="PS50214"/>
    </source>
</evidence>
<name>A0A452TWF1_URSMA</name>
<comment type="subcellular location">
    <subcellularLocation>
        <location evidence="1">Membrane</location>
        <topology evidence="1">Single-pass membrane protein</topology>
    </subcellularLocation>
</comment>
<keyword evidence="7" id="KW-0732">Signal</keyword>
<dbReference type="SMART" id="SM00050">
    <property type="entry name" value="DISIN"/>
    <property type="match status" value="1"/>
</dbReference>
<dbReference type="SUPFAM" id="SSF55486">
    <property type="entry name" value="Metalloproteases ('zincins'), catalytic domain"/>
    <property type="match status" value="1"/>
</dbReference>
<evidence type="ECO:0000256" key="1">
    <source>
        <dbReference type="ARBA" id="ARBA00004167"/>
    </source>
</evidence>
<evidence type="ECO:0000313" key="10">
    <source>
        <dbReference type="Ensembl" id="ENSUMAP00000012594"/>
    </source>
</evidence>
<comment type="caution">
    <text evidence="5">Lacks conserved residue(s) required for the propagation of feature annotation.</text>
</comment>
<feature type="domain" description="Disintegrin" evidence="8">
    <location>
        <begin position="396"/>
        <end position="484"/>
    </location>
</feature>
<feature type="chain" id="PRO_5019240150" description="Disintegrin and metalloproteinase domain-containing protein 5-like" evidence="7">
    <location>
        <begin position="17"/>
        <end position="737"/>
    </location>
</feature>
<evidence type="ECO:0008006" key="11">
    <source>
        <dbReference type="Google" id="ProtNLM"/>
    </source>
</evidence>
<evidence type="ECO:0000256" key="2">
    <source>
        <dbReference type="ARBA" id="ARBA00022536"/>
    </source>
</evidence>
<dbReference type="OMA" id="DKTDTCH"/>
<dbReference type="GO" id="GO:0007339">
    <property type="term" value="P:binding of sperm to zona pellucida"/>
    <property type="evidence" value="ECO:0007669"/>
    <property type="project" value="TreeGrafter"/>
</dbReference>
<feature type="transmembrane region" description="Helical" evidence="6">
    <location>
        <begin position="693"/>
        <end position="712"/>
    </location>
</feature>
<dbReference type="FunFam" id="4.10.70.10:FF:000001">
    <property type="entry name" value="Disintegrin and metalloproteinase domain-containing protein 22"/>
    <property type="match status" value="1"/>
</dbReference>
<dbReference type="GO" id="GO:0005886">
    <property type="term" value="C:plasma membrane"/>
    <property type="evidence" value="ECO:0007669"/>
    <property type="project" value="TreeGrafter"/>
</dbReference>
<dbReference type="InterPro" id="IPR006586">
    <property type="entry name" value="ADAM_Cys-rich"/>
</dbReference>
<dbReference type="InterPro" id="IPR034027">
    <property type="entry name" value="Reprolysin_adamalysin"/>
</dbReference>
<dbReference type="PROSITE" id="PS50215">
    <property type="entry name" value="ADAM_MEPRO"/>
    <property type="match status" value="1"/>
</dbReference>
<dbReference type="PROSITE" id="PS00427">
    <property type="entry name" value="DISINTEGRIN_1"/>
    <property type="match status" value="1"/>
</dbReference>
<evidence type="ECO:0000256" key="3">
    <source>
        <dbReference type="ARBA" id="ARBA00023157"/>
    </source>
</evidence>
<proteinExistence type="predicted"/>
<feature type="disulfide bond" evidence="5">
    <location>
        <begin position="341"/>
        <end position="346"/>
    </location>
</feature>
<dbReference type="PANTHER" id="PTHR11905">
    <property type="entry name" value="ADAM A DISINTEGRIN AND METALLOPROTEASE DOMAIN"/>
    <property type="match status" value="1"/>
</dbReference>
<dbReference type="Pfam" id="PF00200">
    <property type="entry name" value="Disintegrin"/>
    <property type="match status" value="1"/>
</dbReference>
<dbReference type="CDD" id="cd04269">
    <property type="entry name" value="ZnMc_adamalysin_II_like"/>
    <property type="match status" value="1"/>
</dbReference>
<dbReference type="Pfam" id="PF08516">
    <property type="entry name" value="ADAM_CR"/>
    <property type="match status" value="1"/>
</dbReference>
<evidence type="ECO:0000256" key="4">
    <source>
        <dbReference type="PROSITE-ProRule" id="PRU00068"/>
    </source>
</evidence>
<dbReference type="GO" id="GO:0004222">
    <property type="term" value="F:metalloendopeptidase activity"/>
    <property type="evidence" value="ECO:0007669"/>
    <property type="project" value="InterPro"/>
</dbReference>
<dbReference type="InterPro" id="IPR036436">
    <property type="entry name" value="Disintegrin_dom_sf"/>
</dbReference>
<dbReference type="GeneTree" id="ENSGT00940000162784"/>
<evidence type="ECO:0000256" key="6">
    <source>
        <dbReference type="SAM" id="Phobius"/>
    </source>
</evidence>
<reference evidence="10" key="1">
    <citation type="submission" date="2019-03" db="UniProtKB">
        <authorList>
            <consortium name="Ensembl"/>
        </authorList>
    </citation>
    <scope>IDENTIFICATION</scope>
</reference>
<dbReference type="Ensembl" id="ENSUMAT00000014947.1">
    <property type="protein sequence ID" value="ENSUMAP00000012594.1"/>
    <property type="gene ID" value="ENSUMAG00000009360.1"/>
</dbReference>
<feature type="disulfide bond" evidence="4">
    <location>
        <begin position="456"/>
        <end position="476"/>
    </location>
</feature>
<keyword evidence="6" id="KW-1133">Transmembrane helix</keyword>
<organism evidence="10">
    <name type="scientific">Ursus maritimus</name>
    <name type="common">Polar bear</name>
    <name type="synonym">Thalarctos maritimus</name>
    <dbReference type="NCBI Taxonomy" id="29073"/>
    <lineage>
        <taxon>Eukaryota</taxon>
        <taxon>Metazoa</taxon>
        <taxon>Chordata</taxon>
        <taxon>Craniata</taxon>
        <taxon>Vertebrata</taxon>
        <taxon>Euteleostomi</taxon>
        <taxon>Mammalia</taxon>
        <taxon>Eutheria</taxon>
        <taxon>Laurasiatheria</taxon>
        <taxon>Carnivora</taxon>
        <taxon>Caniformia</taxon>
        <taxon>Ursidae</taxon>
        <taxon>Ursus</taxon>
    </lineage>
</organism>
<keyword evidence="6" id="KW-0812">Transmembrane</keyword>
<dbReference type="InterPro" id="IPR018358">
    <property type="entry name" value="Disintegrin_CS"/>
</dbReference>
<dbReference type="GO" id="GO:0007155">
    <property type="term" value="P:cell adhesion"/>
    <property type="evidence" value="ECO:0007669"/>
    <property type="project" value="TreeGrafter"/>
</dbReference>
<dbReference type="Gene3D" id="3.40.390.10">
    <property type="entry name" value="Collagenase (Catalytic Domain)"/>
    <property type="match status" value="1"/>
</dbReference>
<protein>
    <recommendedName>
        <fullName evidence="11">Disintegrin and metalloproteinase domain-containing protein 5-like</fullName>
    </recommendedName>
</protein>
<dbReference type="Gene3D" id="4.10.70.10">
    <property type="entry name" value="Disintegrin domain"/>
    <property type="match status" value="1"/>
</dbReference>
<feature type="domain" description="Peptidase M12B" evidence="9">
    <location>
        <begin position="189"/>
        <end position="385"/>
    </location>
</feature>
<evidence type="ECO:0000256" key="5">
    <source>
        <dbReference type="PROSITE-ProRule" id="PRU00276"/>
    </source>
</evidence>
<dbReference type="GO" id="GO:0006508">
    <property type="term" value="P:proteolysis"/>
    <property type="evidence" value="ECO:0007669"/>
    <property type="project" value="InterPro"/>
</dbReference>
<dbReference type="Pfam" id="PF01421">
    <property type="entry name" value="Reprolysin"/>
    <property type="match status" value="1"/>
</dbReference>
<dbReference type="PANTHER" id="PTHR11905:SF28">
    <property type="entry name" value="DISINTEGRIN AND METALLOPROTEINASE DOMAIN-CONTAINING PROTEIN 5"/>
    <property type="match status" value="1"/>
</dbReference>
<dbReference type="PROSITE" id="PS50214">
    <property type="entry name" value="DISINTEGRIN_2"/>
    <property type="match status" value="1"/>
</dbReference>
<dbReference type="GO" id="GO:0008584">
    <property type="term" value="P:male gonad development"/>
    <property type="evidence" value="ECO:0007669"/>
    <property type="project" value="TreeGrafter"/>
</dbReference>
<evidence type="ECO:0000259" key="9">
    <source>
        <dbReference type="PROSITE" id="PS50215"/>
    </source>
</evidence>
<accession>A0A452TWF1</accession>
<sequence>MFLLLVLLTRLGELHADPGPHKTFLQTTVPEKIASSDAKGNPENNIAYIITIKGKPYFVHLTKHTKVDKVINANDTSGMSILKISYSFVLVYFFFQMDCSYHGYVAGFPDSLVSLHTCSGLRGTLQLKNISYGIEPMEAVSGFVHMIYEEKYDNSVPLLGETKTYSYNNIYYHIRKSSERTEFFKLHPQYLEIYIVVDKNLFDYMGSDIKVVTQKVIQIIGFVNTMFSQLKLTVVISSIEIWSNKNKISTTGNPNNILSRFLEWKYKHIFRPHQVAYLFAFKKYPSFLGATFPGKICNKNFAVGVALYPEGLSLESYTVGIVQLLGFNLGLSYDDPDTCYCSRDVCTMSPKAVQSGGVKEFSTCTLDDFKYLASNSGFECLQNILPEVPVYKQAQKKVCGNGKLEKGEECDCGTVKNCTHKDCCEARLCVMKKGKQCGSGECCTLDCKLKPIGMQCRKPSDECDFPEYCNGVSSHCVADTYARDGQSCNSGDAFCFGGRCRIHTKQCRDLIGGASRGGPFACYDEVNSRGDRYGNCGRNNLLCGKLVCAWPHKALISRANLSIIYTHVREEMCVSTFRVTDKIPKNPWTTIDLPEERDDTFVQDGTVCGPDMYCLRFACVEAQYQIPTAQCNSTYCNSHVCNNLNHCQCEKGFDPPTCLEKKGEFGSIDDGHKAPSGKSYLREQNKTPSKHRFLLIFYISLPVLIITAIVLIKQNTIRDLSASEESSSSSKLSPSVR</sequence>
<keyword evidence="2" id="KW-0245">EGF-like domain</keyword>
<feature type="signal peptide" evidence="7">
    <location>
        <begin position="1"/>
        <end position="16"/>
    </location>
</feature>
<dbReference type="SMART" id="SM00608">
    <property type="entry name" value="ACR"/>
    <property type="match status" value="1"/>
</dbReference>
<dbReference type="InterPro" id="IPR001762">
    <property type="entry name" value="Disintegrin_dom"/>
</dbReference>